<gene>
    <name evidence="1" type="ORF">HMPREF1039_0963</name>
</gene>
<evidence type="ECO:0000313" key="2">
    <source>
        <dbReference type="Proteomes" id="UP000004018"/>
    </source>
</evidence>
<name>A0ABN0D0P9_9FIRM</name>
<reference evidence="1 2" key="1">
    <citation type="submission" date="2011-04" db="EMBL/GenBank/DDBJ databases">
        <authorList>
            <person name="Harkins D.M."/>
            <person name="Madupu R."/>
            <person name="Durkin A.S."/>
            <person name="Torralba M."/>
            <person name="Methe B."/>
            <person name="Sutton G.G."/>
            <person name="Nelson K.E."/>
        </authorList>
    </citation>
    <scope>NUCLEOTIDE SEQUENCE [LARGE SCALE GENOMIC DNA]</scope>
    <source>
        <strain evidence="1 2">UPII 199-6</strain>
    </source>
</reference>
<accession>A0ABN0D0P9</accession>
<comment type="caution">
    <text evidence="1">The sequence shown here is derived from an EMBL/GenBank/DDBJ whole genome shotgun (WGS) entry which is preliminary data.</text>
</comment>
<keyword evidence="2" id="KW-1185">Reference proteome</keyword>
<organism evidence="1 2">
    <name type="scientific">Megasphaera lornae</name>
    <dbReference type="NCBI Taxonomy" id="1000568"/>
    <lineage>
        <taxon>Bacteria</taxon>
        <taxon>Bacillati</taxon>
        <taxon>Bacillota</taxon>
        <taxon>Negativicutes</taxon>
        <taxon>Veillonellales</taxon>
        <taxon>Veillonellaceae</taxon>
        <taxon>Megasphaera</taxon>
    </lineage>
</organism>
<protein>
    <submittedName>
        <fullName evidence="1">Uncharacterized protein</fullName>
    </submittedName>
</protein>
<dbReference type="Proteomes" id="UP000004018">
    <property type="component" value="Unassembled WGS sequence"/>
</dbReference>
<proteinExistence type="predicted"/>
<sequence length="54" mass="6042">MPQKAWPDTVGKAAAKRIRTAVAVGRMPPKRYIRVQPVAQVVAAARELRGRRYV</sequence>
<dbReference type="EMBL" id="AFIJ01000033">
    <property type="protein sequence ID" value="EGL39784.1"/>
    <property type="molecule type" value="Genomic_DNA"/>
</dbReference>
<evidence type="ECO:0000313" key="1">
    <source>
        <dbReference type="EMBL" id="EGL39784.1"/>
    </source>
</evidence>